<accession>A0A0B7BWQ4</accession>
<reference evidence="1" key="1">
    <citation type="submission" date="2014-12" db="EMBL/GenBank/DDBJ databases">
        <title>Insight into the proteome of Arion vulgaris.</title>
        <authorList>
            <person name="Aradska J."/>
            <person name="Bulat T."/>
            <person name="Smidak R."/>
            <person name="Sarate P."/>
            <person name="Gangsoo J."/>
            <person name="Sialana F."/>
            <person name="Bilban M."/>
            <person name="Lubec G."/>
        </authorList>
    </citation>
    <scope>NUCLEOTIDE SEQUENCE</scope>
    <source>
        <tissue evidence="1">Skin</tissue>
    </source>
</reference>
<feature type="non-terminal residue" evidence="1">
    <location>
        <position position="1"/>
    </location>
</feature>
<sequence>DVLQKCVSILISKNVCTSYRTGSLTLKASIVALLGMGTENILKSGPNYMLHKMQTMYILQGL</sequence>
<dbReference type="AlphaFoldDB" id="A0A0B7BWQ4"/>
<proteinExistence type="predicted"/>
<gene>
    <name evidence="1" type="primary">ORF212671</name>
</gene>
<protein>
    <submittedName>
        <fullName evidence="1">Uncharacterized protein</fullName>
    </submittedName>
</protein>
<name>A0A0B7BWQ4_9EUPU</name>
<evidence type="ECO:0000313" key="1">
    <source>
        <dbReference type="EMBL" id="CEK96600.1"/>
    </source>
</evidence>
<dbReference type="EMBL" id="HACG01049735">
    <property type="protein sequence ID" value="CEK96600.1"/>
    <property type="molecule type" value="Transcribed_RNA"/>
</dbReference>
<organism evidence="1">
    <name type="scientific">Arion vulgaris</name>
    <dbReference type="NCBI Taxonomy" id="1028688"/>
    <lineage>
        <taxon>Eukaryota</taxon>
        <taxon>Metazoa</taxon>
        <taxon>Spiralia</taxon>
        <taxon>Lophotrochozoa</taxon>
        <taxon>Mollusca</taxon>
        <taxon>Gastropoda</taxon>
        <taxon>Heterobranchia</taxon>
        <taxon>Euthyneura</taxon>
        <taxon>Panpulmonata</taxon>
        <taxon>Eupulmonata</taxon>
        <taxon>Stylommatophora</taxon>
        <taxon>Helicina</taxon>
        <taxon>Arionoidea</taxon>
        <taxon>Arionidae</taxon>
        <taxon>Arion</taxon>
    </lineage>
</organism>